<dbReference type="EMBL" id="BLRV01000179">
    <property type="protein sequence ID" value="GFP22026.1"/>
    <property type="molecule type" value="Genomic_DNA"/>
</dbReference>
<sequence>MSEITIDLRLVFKIPDSGLTINGLIRGLKEASSEIHGAMVSTLMKALEERVIEQKLEQEPGRYQRNGHQSQPRKLRTSLGVIAYRFAQLRDRQQGGTVVPLVEALSIPAYDHYREETMEPSIGLSVHLSYRRATSEVERIQGQSMSHTTVHSRLQEFAQSHSPFGERKAITFRYLLVDGTKVHLQGPSGQDLGQAEMRWALASLGPSSPFEPVGFWINTDWAEIRKELEERLDYQKIEILFSDGGPGMEENLLRAGMDHQRCQWHGKRDFPYLLYADGAKKPEQRPLLEKLKSIPAMHFTKAQLEQLRPEDRPFLEEIAQKTQQGFQDLLNALDPEKYPKARTYIQNLINPVTTFLTWWLNKGEVIPLNTNAIESAFSQVCNRIKKVGKRWSEQGLLNWLKVAFYKIFKPELWTPLWHNEKEFPKIKLLSVQASCYWSGGITQGGYPLDWSKHNML</sequence>
<dbReference type="Proteomes" id="UP000580051">
    <property type="component" value="Unassembled WGS sequence"/>
</dbReference>
<gene>
    <name evidence="2" type="ORF">HKBW3S06_01251</name>
</gene>
<dbReference type="Pfam" id="PF06782">
    <property type="entry name" value="UPF0236"/>
    <property type="match status" value="1"/>
</dbReference>
<protein>
    <recommendedName>
        <fullName evidence="4">Mutator family transposase</fullName>
    </recommendedName>
</protein>
<comment type="similarity">
    <text evidence="1">Belongs to the UPF0236 family.</text>
</comment>
<dbReference type="AlphaFoldDB" id="A0A6V8NU59"/>
<proteinExistence type="inferred from homology"/>
<accession>A0A6V8NU59</accession>
<dbReference type="RefSeq" id="WP_176227092.1">
    <property type="nucleotide sequence ID" value="NZ_BLRV01000179.1"/>
</dbReference>
<evidence type="ECO:0008006" key="4">
    <source>
        <dbReference type="Google" id="ProtNLM"/>
    </source>
</evidence>
<evidence type="ECO:0000313" key="3">
    <source>
        <dbReference type="Proteomes" id="UP000580051"/>
    </source>
</evidence>
<comment type="caution">
    <text evidence="2">The sequence shown here is derived from an EMBL/GenBank/DDBJ whole genome shotgun (WGS) entry which is preliminary data.</text>
</comment>
<evidence type="ECO:0000313" key="2">
    <source>
        <dbReference type="EMBL" id="GFP22026.1"/>
    </source>
</evidence>
<evidence type="ECO:0000256" key="1">
    <source>
        <dbReference type="ARBA" id="ARBA00006539"/>
    </source>
</evidence>
<organism evidence="2 3">
    <name type="scientific">Candidatus Hakubella thermalkaliphila</name>
    <dbReference type="NCBI Taxonomy" id="2754717"/>
    <lineage>
        <taxon>Bacteria</taxon>
        <taxon>Bacillati</taxon>
        <taxon>Actinomycetota</taxon>
        <taxon>Actinomycetota incertae sedis</taxon>
        <taxon>Candidatus Hakubellales</taxon>
        <taxon>Candidatus Hakubellaceae</taxon>
        <taxon>Candidatus Hakubella</taxon>
    </lineage>
</organism>
<reference evidence="2 3" key="1">
    <citation type="journal article" date="2020" name="Front. Microbiol.">
        <title>Single-cell genomics of novel Actinobacteria with the Wood-Ljungdahl pathway discovered in a serpentinizing system.</title>
        <authorList>
            <person name="Merino N."/>
            <person name="Kawai M."/>
            <person name="Boyd E.S."/>
            <person name="Colman D.R."/>
            <person name="McGlynn S.E."/>
            <person name="Nealson K.H."/>
            <person name="Kurokawa K."/>
            <person name="Hongoh Y."/>
        </authorList>
    </citation>
    <scope>NUCLEOTIDE SEQUENCE [LARGE SCALE GENOMIC DNA]</scope>
    <source>
        <strain evidence="2 3">S06</strain>
    </source>
</reference>
<dbReference type="InterPro" id="IPR009620">
    <property type="entry name" value="UPF0236"/>
</dbReference>
<name>A0A6V8NU59_9ACTN</name>